<feature type="short sequence motif" description="DGA/G" evidence="4">
    <location>
        <begin position="200"/>
        <end position="202"/>
    </location>
</feature>
<comment type="caution">
    <text evidence="6">The sequence shown here is derived from an EMBL/GenBank/DDBJ whole genome shotgun (WGS) entry which is preliminary data.</text>
</comment>
<sequence length="363" mass="38179">MLNALVLSGGVALGAFEAGICAALEAEGAPRPDWVAGASAGAVNAAIFAGNPPELRAARLRQFWEDMAEDPVPGFSLFFGAPPDGLLRRAHNRAAALQSLLFGRPGLFTPRLSLEALLGQASSLYDLTPLRRRLPELVDFDRLNNGTMRVTLVAVDVATGERLVFDTAHGTRIGPEHVVGSCALLPLFAPVEVEGRLLGDGGLASNAPVDLVLEEGGGEMLCILAELFAAAGRPPGNLSGSLARAGDLALGNQTQRLLEGHARLLRLRESLHRLAALVPEERRAEPEVAALLAEAAPPARATVLRIGYRAPPDEAGAGKLFDFSRATTADRWKAGEEALRRGLRKLAEAPAPGPGLALHEVES</sequence>
<feature type="active site" description="Proton acceptor" evidence="4">
    <location>
        <position position="200"/>
    </location>
</feature>
<evidence type="ECO:0000256" key="2">
    <source>
        <dbReference type="ARBA" id="ARBA00022963"/>
    </source>
</evidence>
<name>A0ABR7R6P2_9PROT</name>
<dbReference type="SUPFAM" id="SSF52151">
    <property type="entry name" value="FabD/lysophospholipase-like"/>
    <property type="match status" value="1"/>
</dbReference>
<comment type="caution">
    <text evidence="4">Lacks conserved residue(s) required for the propagation of feature annotation.</text>
</comment>
<dbReference type="InterPro" id="IPR021095">
    <property type="entry name" value="DUF3734"/>
</dbReference>
<feature type="active site" description="Nucleophile" evidence="4">
    <location>
        <position position="39"/>
    </location>
</feature>
<organism evidence="6 7">
    <name type="scientific">Pseudoroseomonas ludipueritiae</name>
    <dbReference type="NCBI Taxonomy" id="198093"/>
    <lineage>
        <taxon>Bacteria</taxon>
        <taxon>Pseudomonadati</taxon>
        <taxon>Pseudomonadota</taxon>
        <taxon>Alphaproteobacteria</taxon>
        <taxon>Acetobacterales</taxon>
        <taxon>Acetobacteraceae</taxon>
        <taxon>Pseudoroseomonas</taxon>
    </lineage>
</organism>
<dbReference type="InterPro" id="IPR050301">
    <property type="entry name" value="NTE"/>
</dbReference>
<protein>
    <submittedName>
        <fullName evidence="6">Patatin-like phospholipase family protein</fullName>
    </submittedName>
</protein>
<accession>A0ABR7R6P2</accession>
<dbReference type="PANTHER" id="PTHR14226">
    <property type="entry name" value="NEUROPATHY TARGET ESTERASE/SWISS CHEESE D.MELANOGASTER"/>
    <property type="match status" value="1"/>
</dbReference>
<dbReference type="Pfam" id="PF01734">
    <property type="entry name" value="Patatin"/>
    <property type="match status" value="1"/>
</dbReference>
<proteinExistence type="predicted"/>
<keyword evidence="1 4" id="KW-0378">Hydrolase</keyword>
<dbReference type="InterPro" id="IPR016035">
    <property type="entry name" value="Acyl_Trfase/lysoPLipase"/>
</dbReference>
<evidence type="ECO:0000313" key="6">
    <source>
        <dbReference type="EMBL" id="MBC9177227.1"/>
    </source>
</evidence>
<gene>
    <name evidence="6" type="ORF">IBL25_09790</name>
</gene>
<dbReference type="InterPro" id="IPR002641">
    <property type="entry name" value="PNPLA_dom"/>
</dbReference>
<reference evidence="6 7" key="1">
    <citation type="journal article" date="2009" name="Int. J. Syst. Evol. Microbiol.">
        <title>Transfer of Teichococcus ludipueritiae and Muricoccus roseus to the genus Roseomonas, as Roseomonas ludipueritiae comb. nov. and Roseomonas rosea comb. nov., respectively, and emended description of the genus Roseomonas.</title>
        <authorList>
            <person name="Sanchez-Porro C."/>
            <person name="Gallego V."/>
            <person name="Busse H.J."/>
            <person name="Kampfer P."/>
            <person name="Ventosa A."/>
        </authorList>
    </citation>
    <scope>NUCLEOTIDE SEQUENCE [LARGE SCALE GENOMIC DNA]</scope>
    <source>
        <strain evidence="6 7">DSM 14915</strain>
    </source>
</reference>
<dbReference type="Proteomes" id="UP000603940">
    <property type="component" value="Unassembled WGS sequence"/>
</dbReference>
<keyword evidence="3 4" id="KW-0443">Lipid metabolism</keyword>
<feature type="domain" description="PNPLA" evidence="5">
    <location>
        <begin position="5"/>
        <end position="213"/>
    </location>
</feature>
<dbReference type="RefSeq" id="WP_187778367.1">
    <property type="nucleotide sequence ID" value="NZ_JACTUZ010000032.1"/>
</dbReference>
<keyword evidence="7" id="KW-1185">Reference proteome</keyword>
<feature type="short sequence motif" description="GXSXG" evidence="4">
    <location>
        <begin position="37"/>
        <end position="41"/>
    </location>
</feature>
<dbReference type="Pfam" id="PF12536">
    <property type="entry name" value="DUF3734"/>
    <property type="match status" value="1"/>
</dbReference>
<evidence type="ECO:0000259" key="5">
    <source>
        <dbReference type="PROSITE" id="PS51635"/>
    </source>
</evidence>
<dbReference type="Gene3D" id="3.40.1090.10">
    <property type="entry name" value="Cytosolic phospholipase A2 catalytic domain"/>
    <property type="match status" value="2"/>
</dbReference>
<keyword evidence="2 4" id="KW-0442">Lipid degradation</keyword>
<dbReference type="PANTHER" id="PTHR14226:SF57">
    <property type="entry name" value="BLR7027 PROTEIN"/>
    <property type="match status" value="1"/>
</dbReference>
<dbReference type="EMBL" id="JACTUZ010000032">
    <property type="protein sequence ID" value="MBC9177227.1"/>
    <property type="molecule type" value="Genomic_DNA"/>
</dbReference>
<evidence type="ECO:0000256" key="4">
    <source>
        <dbReference type="PROSITE-ProRule" id="PRU01161"/>
    </source>
</evidence>
<evidence type="ECO:0000256" key="3">
    <source>
        <dbReference type="ARBA" id="ARBA00023098"/>
    </source>
</evidence>
<evidence type="ECO:0000256" key="1">
    <source>
        <dbReference type="ARBA" id="ARBA00022801"/>
    </source>
</evidence>
<dbReference type="PROSITE" id="PS51635">
    <property type="entry name" value="PNPLA"/>
    <property type="match status" value="1"/>
</dbReference>
<evidence type="ECO:0000313" key="7">
    <source>
        <dbReference type="Proteomes" id="UP000603940"/>
    </source>
</evidence>